<gene>
    <name evidence="2" type="ORF">GCM10010831_24670</name>
</gene>
<comment type="caution">
    <text evidence="2">The sequence shown here is derived from an EMBL/GenBank/DDBJ whole genome shotgun (WGS) entry which is preliminary data.</text>
</comment>
<proteinExistence type="predicted"/>
<name>A0A917A463_9FLAO</name>
<dbReference type="Proteomes" id="UP000599688">
    <property type="component" value="Unassembled WGS sequence"/>
</dbReference>
<accession>A0A917A463</accession>
<sequence length="278" mass="31479">MFESRRVVIATKHKKEKVIAPILEKGLGVHCFLPEDFDTDILGTFTGEVDRELDPVSTARKKCLMAMELSKCDLGIASEGSFGAHPSLFFANADDEFLIFIDKKNDLEIVVRELSIATNFNGSEINNEQELLEFARIAKFPSHAMILRKSKTNTKAIVKGLTNEKELKKIAEQMLEKYGSFYVETDMRAMYNPSRMMVIEEATKKLVDKINSYCPQCNTPGFGIVEAKKGLECSLCGLPTNSTLSFIYKCIKCSFKKEEMYPHKKRAEDPMYCDFCNP</sequence>
<keyword evidence="3" id="KW-1185">Reference proteome</keyword>
<feature type="domain" description="DUF6671" evidence="1">
    <location>
        <begin position="62"/>
        <end position="278"/>
    </location>
</feature>
<evidence type="ECO:0000313" key="3">
    <source>
        <dbReference type="Proteomes" id="UP000599688"/>
    </source>
</evidence>
<dbReference type="Pfam" id="PF20376">
    <property type="entry name" value="DUF6671"/>
    <property type="match status" value="1"/>
</dbReference>
<dbReference type="InterPro" id="IPR046612">
    <property type="entry name" value="DUF6671"/>
</dbReference>
<evidence type="ECO:0000313" key="2">
    <source>
        <dbReference type="EMBL" id="GGE22831.1"/>
    </source>
</evidence>
<dbReference type="AlphaFoldDB" id="A0A917A463"/>
<protein>
    <recommendedName>
        <fullName evidence="1">DUF6671 domain-containing protein</fullName>
    </recommendedName>
</protein>
<reference evidence="2 3" key="1">
    <citation type="journal article" date="2014" name="Int. J. Syst. Evol. Microbiol.">
        <title>Complete genome sequence of Corynebacterium casei LMG S-19264T (=DSM 44701T), isolated from a smear-ripened cheese.</title>
        <authorList>
            <consortium name="US DOE Joint Genome Institute (JGI-PGF)"/>
            <person name="Walter F."/>
            <person name="Albersmeier A."/>
            <person name="Kalinowski J."/>
            <person name="Ruckert C."/>
        </authorList>
    </citation>
    <scope>NUCLEOTIDE SEQUENCE [LARGE SCALE GENOMIC DNA]</scope>
    <source>
        <strain evidence="2 3">CGMCC 1.12925</strain>
    </source>
</reference>
<dbReference type="EMBL" id="BMGL01000017">
    <property type="protein sequence ID" value="GGE22831.1"/>
    <property type="molecule type" value="Genomic_DNA"/>
</dbReference>
<dbReference type="RefSeq" id="WP_188407180.1">
    <property type="nucleotide sequence ID" value="NZ_BMGL01000017.1"/>
</dbReference>
<evidence type="ECO:0000259" key="1">
    <source>
        <dbReference type="Pfam" id="PF20376"/>
    </source>
</evidence>
<organism evidence="2 3">
    <name type="scientific">Psychroflexus salis</name>
    <dbReference type="NCBI Taxonomy" id="1526574"/>
    <lineage>
        <taxon>Bacteria</taxon>
        <taxon>Pseudomonadati</taxon>
        <taxon>Bacteroidota</taxon>
        <taxon>Flavobacteriia</taxon>
        <taxon>Flavobacteriales</taxon>
        <taxon>Flavobacteriaceae</taxon>
        <taxon>Psychroflexus</taxon>
    </lineage>
</organism>